<dbReference type="NCBIfam" id="TIGR00707">
    <property type="entry name" value="argD"/>
    <property type="match status" value="1"/>
</dbReference>
<evidence type="ECO:0000256" key="3">
    <source>
        <dbReference type="ARBA" id="ARBA00022605"/>
    </source>
</evidence>
<evidence type="ECO:0000256" key="2">
    <source>
        <dbReference type="ARBA" id="ARBA00022576"/>
    </source>
</evidence>
<sequence>MTTATTTDWRERHAHDLMASYAPPLRLLVRGEGCWVWDDEGTRYLDFLGGIAVNSLGHAHPAVVEAVSTQIATLAHISNYFASPAQLQLAETLKRITGAGDEGRVYFGNSGAEANEAAFKLARRTGRPRILALRNSFHGRTMGALALTGKPALQAPFLPLPGGVEHIDTTVEALEEAMRDDVAALIVEPIKGETGVVPLPDGYLAAARRITERHGALLIVDEIQTGVGRTGAWFAYQLEGVTPDAVTIAKGIAGGVPLGVLVTFGAASGLLQRGDHGSTFGGNPLATAAANAVLDVIEREDLAGNAHRRGEEIRAAVERLRSPLVTEVRGRGLLIGVGTVEGASSAVAQAALANGLIVNAINPTSIRIAPPLIVGDEEVEAFAERFGTALAAS</sequence>
<dbReference type="Pfam" id="PF00202">
    <property type="entry name" value="Aminotran_3"/>
    <property type="match status" value="1"/>
</dbReference>
<dbReference type="GO" id="GO:0008483">
    <property type="term" value="F:transaminase activity"/>
    <property type="evidence" value="ECO:0007669"/>
    <property type="project" value="UniProtKB-KW"/>
</dbReference>
<comment type="caution">
    <text evidence="8">The sequence shown here is derived from an EMBL/GenBank/DDBJ whole genome shotgun (WGS) entry which is preliminary data.</text>
</comment>
<dbReference type="InterPro" id="IPR050103">
    <property type="entry name" value="Class-III_PLP-dep_AT"/>
</dbReference>
<organism evidence="8 9">
    <name type="scientific">Amnibacterium kyonggiense</name>
    <dbReference type="NCBI Taxonomy" id="595671"/>
    <lineage>
        <taxon>Bacteria</taxon>
        <taxon>Bacillati</taxon>
        <taxon>Actinomycetota</taxon>
        <taxon>Actinomycetes</taxon>
        <taxon>Micrococcales</taxon>
        <taxon>Microbacteriaceae</taxon>
        <taxon>Amnibacterium</taxon>
    </lineage>
</organism>
<dbReference type="PANTHER" id="PTHR11986">
    <property type="entry name" value="AMINOTRANSFERASE CLASS III"/>
    <property type="match status" value="1"/>
</dbReference>
<keyword evidence="2 8" id="KW-0032">Aminotransferase</keyword>
<dbReference type="InterPro" id="IPR005814">
    <property type="entry name" value="Aminotrans_3"/>
</dbReference>
<dbReference type="PROSITE" id="PS00600">
    <property type="entry name" value="AA_TRANSFER_CLASS_3"/>
    <property type="match status" value="1"/>
</dbReference>
<keyword evidence="5 7" id="KW-0663">Pyridoxal phosphate</keyword>
<dbReference type="InterPro" id="IPR015424">
    <property type="entry name" value="PyrdxlP-dep_Trfase"/>
</dbReference>
<dbReference type="SUPFAM" id="SSF53383">
    <property type="entry name" value="PLP-dependent transferases"/>
    <property type="match status" value="1"/>
</dbReference>
<keyword evidence="3" id="KW-0028">Amino-acid biosynthesis</keyword>
<dbReference type="CDD" id="cd00610">
    <property type="entry name" value="OAT_like"/>
    <property type="match status" value="1"/>
</dbReference>
<dbReference type="FunFam" id="3.40.640.10:FF:000004">
    <property type="entry name" value="Acetylornithine aminotransferase"/>
    <property type="match status" value="1"/>
</dbReference>
<dbReference type="InterPro" id="IPR015421">
    <property type="entry name" value="PyrdxlP-dep_Trfase_major"/>
</dbReference>
<dbReference type="Gene3D" id="3.40.640.10">
    <property type="entry name" value="Type I PLP-dependent aspartate aminotransferase-like (Major domain)"/>
    <property type="match status" value="1"/>
</dbReference>
<dbReference type="AlphaFoldDB" id="A0A4V6Q0X8"/>
<dbReference type="Gene3D" id="3.90.1150.10">
    <property type="entry name" value="Aspartate Aminotransferase, domain 1"/>
    <property type="match status" value="1"/>
</dbReference>
<comment type="cofactor">
    <cofactor evidence="1">
        <name>pyridoxal 5'-phosphate</name>
        <dbReference type="ChEBI" id="CHEBI:597326"/>
    </cofactor>
</comment>
<dbReference type="InterPro" id="IPR049704">
    <property type="entry name" value="Aminotrans_3_PPA_site"/>
</dbReference>
<dbReference type="InterPro" id="IPR015422">
    <property type="entry name" value="PyrdxlP-dep_Trfase_small"/>
</dbReference>
<dbReference type="RefSeq" id="WP_133766851.1">
    <property type="nucleotide sequence ID" value="NZ_BAAARP010000005.1"/>
</dbReference>
<proteinExistence type="inferred from homology"/>
<evidence type="ECO:0000256" key="1">
    <source>
        <dbReference type="ARBA" id="ARBA00001933"/>
    </source>
</evidence>
<dbReference type="EMBL" id="SOAM01000003">
    <property type="protein sequence ID" value="TDS75568.1"/>
    <property type="molecule type" value="Genomic_DNA"/>
</dbReference>
<dbReference type="GO" id="GO:0030170">
    <property type="term" value="F:pyridoxal phosphate binding"/>
    <property type="evidence" value="ECO:0007669"/>
    <property type="project" value="InterPro"/>
</dbReference>
<evidence type="ECO:0000256" key="7">
    <source>
        <dbReference type="RuleBase" id="RU003560"/>
    </source>
</evidence>
<dbReference type="NCBIfam" id="NF002874">
    <property type="entry name" value="PRK03244.1"/>
    <property type="match status" value="1"/>
</dbReference>
<evidence type="ECO:0000313" key="9">
    <source>
        <dbReference type="Proteomes" id="UP000295344"/>
    </source>
</evidence>
<reference evidence="8 9" key="1">
    <citation type="submission" date="2019-03" db="EMBL/GenBank/DDBJ databases">
        <title>Genomic Encyclopedia of Archaeal and Bacterial Type Strains, Phase II (KMG-II): from individual species to whole genera.</title>
        <authorList>
            <person name="Goeker M."/>
        </authorList>
    </citation>
    <scope>NUCLEOTIDE SEQUENCE [LARGE SCALE GENOMIC DNA]</scope>
    <source>
        <strain evidence="8 9">DSM 24782</strain>
    </source>
</reference>
<comment type="pathway">
    <text evidence="6">Amino-acid biosynthesis.</text>
</comment>
<dbReference type="Proteomes" id="UP000295344">
    <property type="component" value="Unassembled WGS sequence"/>
</dbReference>
<evidence type="ECO:0000256" key="5">
    <source>
        <dbReference type="ARBA" id="ARBA00022898"/>
    </source>
</evidence>
<gene>
    <name evidence="8" type="ORF">CLV52_2675</name>
</gene>
<dbReference type="PIRSF" id="PIRSF000521">
    <property type="entry name" value="Transaminase_4ab_Lys_Orn"/>
    <property type="match status" value="1"/>
</dbReference>
<dbReference type="OrthoDB" id="9801052at2"/>
<evidence type="ECO:0000256" key="4">
    <source>
        <dbReference type="ARBA" id="ARBA00022679"/>
    </source>
</evidence>
<dbReference type="GO" id="GO:0006526">
    <property type="term" value="P:L-arginine biosynthetic process"/>
    <property type="evidence" value="ECO:0007669"/>
    <property type="project" value="UniProtKB-ARBA"/>
</dbReference>
<keyword evidence="9" id="KW-1185">Reference proteome</keyword>
<comment type="similarity">
    <text evidence="7">Belongs to the class-III pyridoxal-phosphate-dependent aminotransferase family.</text>
</comment>
<accession>A0A4V6Q0X8</accession>
<evidence type="ECO:0000313" key="8">
    <source>
        <dbReference type="EMBL" id="TDS75568.1"/>
    </source>
</evidence>
<dbReference type="GO" id="GO:0042802">
    <property type="term" value="F:identical protein binding"/>
    <property type="evidence" value="ECO:0007669"/>
    <property type="project" value="TreeGrafter"/>
</dbReference>
<dbReference type="PANTHER" id="PTHR11986:SF79">
    <property type="entry name" value="ACETYLORNITHINE AMINOTRANSFERASE, MITOCHONDRIAL"/>
    <property type="match status" value="1"/>
</dbReference>
<name>A0A4V6Q0X8_9MICO</name>
<protein>
    <submittedName>
        <fullName evidence="8">Acetylornithine aminotransferase</fullName>
    </submittedName>
</protein>
<evidence type="ECO:0000256" key="6">
    <source>
        <dbReference type="ARBA" id="ARBA00029440"/>
    </source>
</evidence>
<keyword evidence="4 8" id="KW-0808">Transferase</keyword>
<dbReference type="InterPro" id="IPR004636">
    <property type="entry name" value="AcOrn/SuccOrn_fam"/>
</dbReference>